<dbReference type="EMBL" id="JABBYL010000011">
    <property type="protein sequence ID" value="NMO08936.1"/>
    <property type="molecule type" value="Genomic_DNA"/>
</dbReference>
<reference evidence="10 11" key="1">
    <citation type="submission" date="2016-10" db="EMBL/GenBank/DDBJ databases">
        <title>Comparative genomics between deep and shallow subseafloor isolates.</title>
        <authorList>
            <person name="Ishii S."/>
            <person name="Miller J.R."/>
            <person name="Sutton G."/>
            <person name="Suzuki S."/>
            <person name="Methe B."/>
            <person name="Inagaki F."/>
            <person name="Imachi H."/>
        </authorList>
    </citation>
    <scope>NUCLEOTIDE SEQUENCE [LARGE SCALE GENOMIC DNA]</scope>
    <source>
        <strain evidence="8 10">A8p</strain>
        <strain evidence="7 11">MO-MB1</strain>
    </source>
</reference>
<dbReference type="InterPro" id="IPR001047">
    <property type="entry name" value="Ribosomal_eS8"/>
</dbReference>
<dbReference type="GO" id="GO:0005840">
    <property type="term" value="C:ribosome"/>
    <property type="evidence" value="ECO:0007669"/>
    <property type="project" value="UniProtKB-KW"/>
</dbReference>
<evidence type="ECO:0000256" key="6">
    <source>
        <dbReference type="SAM" id="MobiDB-lite"/>
    </source>
</evidence>
<evidence type="ECO:0000313" key="7">
    <source>
        <dbReference type="EMBL" id="AUB54627.1"/>
    </source>
</evidence>
<sequence>MAIWQGRSVRKATGARAKSNRNKRKMEFGREAAETKIGDRKIKTIRTKGGNEKIRLTNEQKINVVDPKTQKVEVAEITSVVENHANTHFVRRNIITKGAVVETSAGKVKVTSRPGQDGIINGIIVEE</sequence>
<evidence type="ECO:0000313" key="11">
    <source>
        <dbReference type="Proteomes" id="UP000232806"/>
    </source>
</evidence>
<dbReference type="GO" id="GO:1990904">
    <property type="term" value="C:ribonucleoprotein complex"/>
    <property type="evidence" value="ECO:0007669"/>
    <property type="project" value="UniProtKB-KW"/>
</dbReference>
<dbReference type="Pfam" id="PF01201">
    <property type="entry name" value="Ribosomal_S8e"/>
    <property type="match status" value="1"/>
</dbReference>
<dbReference type="GO" id="GO:0003735">
    <property type="term" value="F:structural constituent of ribosome"/>
    <property type="evidence" value="ECO:0007669"/>
    <property type="project" value="InterPro"/>
</dbReference>
<dbReference type="AlphaFoldDB" id="A0A2H4V962"/>
<dbReference type="OrthoDB" id="372305at2157"/>
<accession>A0A2H4V962</accession>
<dbReference type="Gene3D" id="2.40.10.310">
    <property type="match status" value="1"/>
</dbReference>
<dbReference type="InterPro" id="IPR022309">
    <property type="entry name" value="Ribosomal_Se8/biogenesis_NSA2"/>
</dbReference>
<keyword evidence="3 5" id="KW-0687">Ribonucleoprotein</keyword>
<keyword evidence="2 5" id="KW-0689">Ribosomal protein</keyword>
<evidence type="ECO:0000313" key="12">
    <source>
        <dbReference type="Proteomes" id="UP000591058"/>
    </source>
</evidence>
<dbReference type="GO" id="GO:0006412">
    <property type="term" value="P:translation"/>
    <property type="evidence" value="ECO:0007669"/>
    <property type="project" value="UniProtKB-UniRule"/>
</dbReference>
<comment type="subunit">
    <text evidence="5">Part of the 30S ribosomal subunit.</text>
</comment>
<accession>A0A2H4VMS5</accession>
<dbReference type="GeneID" id="35124117"/>
<proteinExistence type="inferred from homology"/>
<protein>
    <recommendedName>
        <fullName evidence="4 5">Small ribosomal subunit protein eS8</fullName>
    </recommendedName>
</protein>
<dbReference type="EMBL" id="CP017766">
    <property type="protein sequence ID" value="AUB54627.1"/>
    <property type="molecule type" value="Genomic_DNA"/>
</dbReference>
<evidence type="ECO:0000313" key="10">
    <source>
        <dbReference type="Proteomes" id="UP000232631"/>
    </source>
</evidence>
<dbReference type="NCBIfam" id="TIGR00307">
    <property type="entry name" value="eS8"/>
    <property type="match status" value="1"/>
</dbReference>
<evidence type="ECO:0000256" key="3">
    <source>
        <dbReference type="ARBA" id="ARBA00023274"/>
    </source>
</evidence>
<dbReference type="CDD" id="cd11382">
    <property type="entry name" value="Ribosomal_S8e"/>
    <property type="match status" value="1"/>
</dbReference>
<keyword evidence="10" id="KW-1185">Reference proteome</keyword>
<dbReference type="PANTHER" id="PTHR10394">
    <property type="entry name" value="40S RIBOSOMAL PROTEIN S8"/>
    <property type="match status" value="1"/>
</dbReference>
<feature type="region of interest" description="Disordered" evidence="6">
    <location>
        <begin position="5"/>
        <end position="26"/>
    </location>
</feature>
<evidence type="ECO:0000313" key="8">
    <source>
        <dbReference type="EMBL" id="AUB59370.1"/>
    </source>
</evidence>
<name>A0A2H4V962_9EURY</name>
<reference evidence="9 12" key="2">
    <citation type="submission" date="2020-04" db="EMBL/GenBank/DDBJ databases">
        <title>Draft genome of Methanobacterium subterraneum isolated from animal feces.</title>
        <authorList>
            <person name="Ouboter H.T."/>
            <person name="Berger S."/>
            <person name="Gungor E."/>
            <person name="Jetten M.S.M."/>
            <person name="Welte C.U."/>
        </authorList>
    </citation>
    <scope>NUCLEOTIDE SEQUENCE [LARGE SCALE GENOMIC DNA]</scope>
    <source>
        <strain evidence="9">HO_2020</strain>
    </source>
</reference>
<dbReference type="Proteomes" id="UP000591058">
    <property type="component" value="Unassembled WGS sequence"/>
</dbReference>
<evidence type="ECO:0000256" key="2">
    <source>
        <dbReference type="ARBA" id="ARBA00022980"/>
    </source>
</evidence>
<dbReference type="EMBL" id="CP017768">
    <property type="protein sequence ID" value="AUB59370.1"/>
    <property type="molecule type" value="Genomic_DNA"/>
</dbReference>
<gene>
    <name evidence="5" type="primary">rps8e</name>
    <name evidence="7" type="ORF">BK007_00365</name>
    <name evidence="8" type="ORF">BK009_00945</name>
    <name evidence="9" type="ORF">HG719_03680</name>
</gene>
<comment type="similarity">
    <text evidence="1 5">Belongs to the eukaryotic ribosomal protein eS8 family.</text>
</comment>
<evidence type="ECO:0000256" key="1">
    <source>
        <dbReference type="ARBA" id="ARBA00005257"/>
    </source>
</evidence>
<evidence type="ECO:0000313" key="9">
    <source>
        <dbReference type="EMBL" id="NMO08936.1"/>
    </source>
</evidence>
<dbReference type="HAMAP" id="MF_00029">
    <property type="entry name" value="Ribosomal_eS8"/>
    <property type="match status" value="1"/>
</dbReference>
<organism evidence="7 11">
    <name type="scientific">Methanobacterium subterraneum</name>
    <dbReference type="NCBI Taxonomy" id="59277"/>
    <lineage>
        <taxon>Archaea</taxon>
        <taxon>Methanobacteriati</taxon>
        <taxon>Methanobacteriota</taxon>
        <taxon>Methanomada group</taxon>
        <taxon>Methanobacteria</taxon>
        <taxon>Methanobacteriales</taxon>
        <taxon>Methanobacteriaceae</taxon>
        <taxon>Methanobacterium</taxon>
    </lineage>
</organism>
<evidence type="ECO:0000256" key="5">
    <source>
        <dbReference type="HAMAP-Rule" id="MF_00029"/>
    </source>
</evidence>
<dbReference type="KEGG" id="msub:BK009_00945"/>
<evidence type="ECO:0000256" key="4">
    <source>
        <dbReference type="ARBA" id="ARBA00035277"/>
    </source>
</evidence>
<dbReference type="InterPro" id="IPR020919">
    <property type="entry name" value="Ribosomal_protein_eS8_arc"/>
</dbReference>
<dbReference type="Proteomes" id="UP000232806">
    <property type="component" value="Chromosome"/>
</dbReference>
<dbReference type="Proteomes" id="UP000232631">
    <property type="component" value="Chromosome"/>
</dbReference>
<dbReference type="RefSeq" id="WP_100904601.1">
    <property type="nucleotide sequence ID" value="NZ_CP017766.1"/>
</dbReference>